<dbReference type="EMBL" id="WIGO01000030">
    <property type="protein sequence ID" value="KAF6836686.1"/>
    <property type="molecule type" value="Genomic_DNA"/>
</dbReference>
<feature type="region of interest" description="Disordered" evidence="1">
    <location>
        <begin position="45"/>
        <end position="72"/>
    </location>
</feature>
<proteinExistence type="predicted"/>
<comment type="caution">
    <text evidence="2">The sequence shown here is derived from an EMBL/GenBank/DDBJ whole genome shotgun (WGS) entry which is preliminary data.</text>
</comment>
<evidence type="ECO:0000313" key="2">
    <source>
        <dbReference type="EMBL" id="KAF6836686.1"/>
    </source>
</evidence>
<feature type="compositionally biased region" description="Basic and acidic residues" evidence="1">
    <location>
        <begin position="58"/>
        <end position="72"/>
    </location>
</feature>
<evidence type="ECO:0000256" key="1">
    <source>
        <dbReference type="SAM" id="MobiDB-lite"/>
    </source>
</evidence>
<sequence length="104" mass="11246">MSSSGGALKKGKMRGGFGGQRRKSGGSARCGVGSRGVIHWRCESEKSSSRLESGGANEIEKDLVDTTDEASERARALRENLQGKNGDEDEEYETLNIKVWEGPE</sequence>
<name>A0A8H6NLC6_9PEZI</name>
<gene>
    <name evidence="2" type="ORF">CPLU01_03480</name>
</gene>
<accession>A0A8H6NLC6</accession>
<keyword evidence="3" id="KW-1185">Reference proteome</keyword>
<protein>
    <submittedName>
        <fullName evidence="2">Uncharacterized protein</fullName>
    </submittedName>
</protein>
<organism evidence="2 3">
    <name type="scientific">Colletotrichum plurivorum</name>
    <dbReference type="NCBI Taxonomy" id="2175906"/>
    <lineage>
        <taxon>Eukaryota</taxon>
        <taxon>Fungi</taxon>
        <taxon>Dikarya</taxon>
        <taxon>Ascomycota</taxon>
        <taxon>Pezizomycotina</taxon>
        <taxon>Sordariomycetes</taxon>
        <taxon>Hypocreomycetidae</taxon>
        <taxon>Glomerellales</taxon>
        <taxon>Glomerellaceae</taxon>
        <taxon>Colletotrichum</taxon>
        <taxon>Colletotrichum orchidearum species complex</taxon>
    </lineage>
</organism>
<dbReference type="Proteomes" id="UP000654918">
    <property type="component" value="Unassembled WGS sequence"/>
</dbReference>
<feature type="region of interest" description="Disordered" evidence="1">
    <location>
        <begin position="1"/>
        <end position="33"/>
    </location>
</feature>
<reference evidence="2" key="1">
    <citation type="journal article" date="2020" name="Phytopathology">
        <title>Genome Sequence Resources of Colletotrichum truncatum, C. plurivorum, C. musicola, and C. sojae: Four Species Pathogenic to Soybean (Glycine max).</title>
        <authorList>
            <person name="Rogerio F."/>
            <person name="Boufleur T.R."/>
            <person name="Ciampi-Guillardi M."/>
            <person name="Sukno S.A."/>
            <person name="Thon M.R."/>
            <person name="Massola Junior N.S."/>
            <person name="Baroncelli R."/>
        </authorList>
    </citation>
    <scope>NUCLEOTIDE SEQUENCE</scope>
    <source>
        <strain evidence="2">LFN00145</strain>
    </source>
</reference>
<evidence type="ECO:0000313" key="3">
    <source>
        <dbReference type="Proteomes" id="UP000654918"/>
    </source>
</evidence>
<dbReference type="AlphaFoldDB" id="A0A8H6NLC6"/>